<evidence type="ECO:0000256" key="1">
    <source>
        <dbReference type="ARBA" id="ARBA00007992"/>
    </source>
</evidence>
<dbReference type="SUPFAM" id="SSF51905">
    <property type="entry name" value="FAD/NAD(P)-binding domain"/>
    <property type="match status" value="1"/>
</dbReference>
<keyword evidence="8" id="KW-1185">Reference proteome</keyword>
<dbReference type="InterPro" id="IPR050493">
    <property type="entry name" value="FAD-dep_Monooxygenase_BioMet"/>
</dbReference>
<accession>A0ABR1JLL3</accession>
<reference evidence="7 8" key="1">
    <citation type="submission" date="2024-01" db="EMBL/GenBank/DDBJ databases">
        <title>A draft genome for the cacao thread blight pathogen Marasmiellus scandens.</title>
        <authorList>
            <person name="Baruah I.K."/>
            <person name="Leung J."/>
            <person name="Bukari Y."/>
            <person name="Amoako-Attah I."/>
            <person name="Meinhardt L.W."/>
            <person name="Bailey B.A."/>
            <person name="Cohen S.P."/>
        </authorList>
    </citation>
    <scope>NUCLEOTIDE SEQUENCE [LARGE SCALE GENOMIC DNA]</scope>
    <source>
        <strain evidence="7 8">GH-19</strain>
    </source>
</reference>
<protein>
    <recommendedName>
        <fullName evidence="6">FAD-binding domain-containing protein</fullName>
    </recommendedName>
</protein>
<dbReference type="Pfam" id="PF01494">
    <property type="entry name" value="FAD_binding_3"/>
    <property type="match status" value="1"/>
</dbReference>
<evidence type="ECO:0000313" key="8">
    <source>
        <dbReference type="Proteomes" id="UP001498398"/>
    </source>
</evidence>
<comment type="caution">
    <text evidence="7">The sequence shown here is derived from an EMBL/GenBank/DDBJ whole genome shotgun (WGS) entry which is preliminary data.</text>
</comment>
<evidence type="ECO:0000256" key="2">
    <source>
        <dbReference type="ARBA" id="ARBA00022630"/>
    </source>
</evidence>
<dbReference type="Proteomes" id="UP001498398">
    <property type="component" value="Unassembled WGS sequence"/>
</dbReference>
<name>A0ABR1JLL3_9AGAR</name>
<evidence type="ECO:0000259" key="6">
    <source>
        <dbReference type="Pfam" id="PF01494"/>
    </source>
</evidence>
<dbReference type="PANTHER" id="PTHR13789">
    <property type="entry name" value="MONOOXYGENASE"/>
    <property type="match status" value="1"/>
</dbReference>
<keyword evidence="4" id="KW-0560">Oxidoreductase</keyword>
<dbReference type="PANTHER" id="PTHR13789:SF309">
    <property type="entry name" value="PUTATIVE (AFU_ORTHOLOGUE AFUA_6G14510)-RELATED"/>
    <property type="match status" value="1"/>
</dbReference>
<dbReference type="InterPro" id="IPR002938">
    <property type="entry name" value="FAD-bd"/>
</dbReference>
<gene>
    <name evidence="7" type="ORF">VKT23_007631</name>
</gene>
<keyword evidence="3" id="KW-0274">FAD</keyword>
<keyword evidence="2" id="KW-0285">Flavoprotein</keyword>
<proteinExistence type="inferred from homology"/>
<comment type="similarity">
    <text evidence="1">Belongs to the paxM FAD-dependent monooxygenase family.</text>
</comment>
<evidence type="ECO:0000313" key="7">
    <source>
        <dbReference type="EMBL" id="KAK7463045.1"/>
    </source>
</evidence>
<sequence>MVFTGEIMESLQSQYYHIAYSDLWNHFYNLCKQCDVEFKFGFDVVEAQAGKVDLDPVTISSSSGEEVICDIVVGADGNHSTIRKLVEERERLVLGEESDVEGSSESKPSLAPWIRISLPVARMQTDPGLAELSREDWWNIWMFNGVAYNCGKEGPDQYVLNIFCDHPRYANLQETDWSEETTSEVPELLKRVAEPQLQKIIELASSFQVTKQASRVLHRYTDKCNQVVIIGAAAHACMINGTFNSAIAIEDAFTLGYLFSRMSARNEIPYLLHGLGEIRQRHTEIVKASDSDVLHLLCMPPGPEQEARDALFKQTHREDSENEETLEFMWSSYITQFDYDAKEAVEEWWLNWMKPIENSR</sequence>
<organism evidence="7 8">
    <name type="scientific">Marasmiellus scandens</name>
    <dbReference type="NCBI Taxonomy" id="2682957"/>
    <lineage>
        <taxon>Eukaryota</taxon>
        <taxon>Fungi</taxon>
        <taxon>Dikarya</taxon>
        <taxon>Basidiomycota</taxon>
        <taxon>Agaricomycotina</taxon>
        <taxon>Agaricomycetes</taxon>
        <taxon>Agaricomycetidae</taxon>
        <taxon>Agaricales</taxon>
        <taxon>Marasmiineae</taxon>
        <taxon>Omphalotaceae</taxon>
        <taxon>Marasmiellus</taxon>
    </lineage>
</organism>
<evidence type="ECO:0000256" key="5">
    <source>
        <dbReference type="ARBA" id="ARBA00023033"/>
    </source>
</evidence>
<dbReference type="EMBL" id="JBANRG010000010">
    <property type="protein sequence ID" value="KAK7463045.1"/>
    <property type="molecule type" value="Genomic_DNA"/>
</dbReference>
<evidence type="ECO:0000256" key="3">
    <source>
        <dbReference type="ARBA" id="ARBA00022827"/>
    </source>
</evidence>
<dbReference type="Gene3D" id="3.50.50.60">
    <property type="entry name" value="FAD/NAD(P)-binding domain"/>
    <property type="match status" value="1"/>
</dbReference>
<evidence type="ECO:0000256" key="4">
    <source>
        <dbReference type="ARBA" id="ARBA00023002"/>
    </source>
</evidence>
<feature type="domain" description="FAD-binding" evidence="6">
    <location>
        <begin position="32"/>
        <end position="258"/>
    </location>
</feature>
<dbReference type="InterPro" id="IPR036188">
    <property type="entry name" value="FAD/NAD-bd_sf"/>
</dbReference>
<keyword evidence="5" id="KW-0503">Monooxygenase</keyword>